<sequence length="216" mass="24021">MTINDPEVSATAPSPSSEPDFSSKPTEWKEGHLPDSQWESNDLSDPFDDQEALLLPSSPHDEPIEEDDGVVYDYNYDSYPKPLPDLNPVSNSEDEDEDELVCPGMKCGEVEPIADDWSSAQSPRTYHLTFVDKTSRLTYMPRRPPTPFPTPNRHSLPSPPSSASSPSERPLLFPLDTSVPPVPQILSTPHPTNLTLDDEQPEEAEECPISPRMLLL</sequence>
<dbReference type="Proteomes" id="UP000027265">
    <property type="component" value="Unassembled WGS sequence"/>
</dbReference>
<reference evidence="3" key="1">
    <citation type="journal article" date="2014" name="Proc. Natl. Acad. Sci. U.S.A.">
        <title>Extensive sampling of basidiomycete genomes demonstrates inadequacy of the white-rot/brown-rot paradigm for wood decay fungi.</title>
        <authorList>
            <person name="Riley R."/>
            <person name="Salamov A.A."/>
            <person name="Brown D.W."/>
            <person name="Nagy L.G."/>
            <person name="Floudas D."/>
            <person name="Held B.W."/>
            <person name="Levasseur A."/>
            <person name="Lombard V."/>
            <person name="Morin E."/>
            <person name="Otillar R."/>
            <person name="Lindquist E.A."/>
            <person name="Sun H."/>
            <person name="LaButti K.M."/>
            <person name="Schmutz J."/>
            <person name="Jabbour D."/>
            <person name="Luo H."/>
            <person name="Baker S.E."/>
            <person name="Pisabarro A.G."/>
            <person name="Walton J.D."/>
            <person name="Blanchette R.A."/>
            <person name="Henrissat B."/>
            <person name="Martin F."/>
            <person name="Cullen D."/>
            <person name="Hibbett D.S."/>
            <person name="Grigoriev I.V."/>
        </authorList>
    </citation>
    <scope>NUCLEOTIDE SEQUENCE [LARGE SCALE GENOMIC DNA]</scope>
    <source>
        <strain evidence="3">MUCL 33604</strain>
    </source>
</reference>
<evidence type="ECO:0000313" key="2">
    <source>
        <dbReference type="EMBL" id="KDQ51926.1"/>
    </source>
</evidence>
<dbReference type="InParanoid" id="A0A067PNN7"/>
<dbReference type="AlphaFoldDB" id="A0A067PNN7"/>
<feature type="compositionally biased region" description="Low complexity" evidence="1">
    <location>
        <begin position="161"/>
        <end position="172"/>
    </location>
</feature>
<keyword evidence="3" id="KW-1185">Reference proteome</keyword>
<protein>
    <submittedName>
        <fullName evidence="2">Uncharacterized protein</fullName>
    </submittedName>
</protein>
<feature type="compositionally biased region" description="Acidic residues" evidence="1">
    <location>
        <begin position="196"/>
        <end position="206"/>
    </location>
</feature>
<gene>
    <name evidence="2" type="ORF">JAAARDRAFT_198801</name>
</gene>
<name>A0A067PNN7_9AGAM</name>
<organism evidence="2 3">
    <name type="scientific">Jaapia argillacea MUCL 33604</name>
    <dbReference type="NCBI Taxonomy" id="933084"/>
    <lineage>
        <taxon>Eukaryota</taxon>
        <taxon>Fungi</taxon>
        <taxon>Dikarya</taxon>
        <taxon>Basidiomycota</taxon>
        <taxon>Agaricomycotina</taxon>
        <taxon>Agaricomycetes</taxon>
        <taxon>Agaricomycetidae</taxon>
        <taxon>Jaapiales</taxon>
        <taxon>Jaapiaceae</taxon>
        <taxon>Jaapia</taxon>
    </lineage>
</organism>
<feature type="compositionally biased region" description="Polar residues" evidence="1">
    <location>
        <begin position="185"/>
        <end position="195"/>
    </location>
</feature>
<feature type="compositionally biased region" description="Polar residues" evidence="1">
    <location>
        <begin position="11"/>
        <end position="25"/>
    </location>
</feature>
<feature type="region of interest" description="Disordered" evidence="1">
    <location>
        <begin position="1"/>
        <end position="102"/>
    </location>
</feature>
<dbReference type="HOGENOM" id="CLU_1277776_0_0_1"/>
<evidence type="ECO:0000256" key="1">
    <source>
        <dbReference type="SAM" id="MobiDB-lite"/>
    </source>
</evidence>
<evidence type="ECO:0000313" key="3">
    <source>
        <dbReference type="Proteomes" id="UP000027265"/>
    </source>
</evidence>
<feature type="region of interest" description="Disordered" evidence="1">
    <location>
        <begin position="133"/>
        <end position="216"/>
    </location>
</feature>
<proteinExistence type="predicted"/>
<dbReference type="EMBL" id="KL197744">
    <property type="protein sequence ID" value="KDQ51926.1"/>
    <property type="molecule type" value="Genomic_DNA"/>
</dbReference>
<accession>A0A067PNN7</accession>